<keyword evidence="2" id="KW-1185">Reference proteome</keyword>
<evidence type="ECO:0008006" key="3">
    <source>
        <dbReference type="Google" id="ProtNLM"/>
    </source>
</evidence>
<gene>
    <name evidence="1" type="ORF">H9650_18075</name>
</gene>
<sequence>MKVALLVMTAVLNLFYWSGEGEKIASIKKKEQLDQSVIRQKPPKLAVTIGEIPIKVFLSGYGWSYKDSNGDWMTVETHAIEPTSVKNIEKAPVVEVGEKMEFTFEIAPQSFEAFLLESEIGLKGELSEISTGELKGRASFQVIAEWEQGRGSYLFYVDFQ</sequence>
<dbReference type="EMBL" id="JACSQO010000012">
    <property type="protein sequence ID" value="MBD7946015.1"/>
    <property type="molecule type" value="Genomic_DNA"/>
</dbReference>
<proteinExistence type="predicted"/>
<dbReference type="RefSeq" id="WP_191697855.1">
    <property type="nucleotide sequence ID" value="NZ_JACSQO010000012.1"/>
</dbReference>
<name>A0ABR8RE50_9BACI</name>
<dbReference type="Proteomes" id="UP000640786">
    <property type="component" value="Unassembled WGS sequence"/>
</dbReference>
<protein>
    <recommendedName>
        <fullName evidence="3">Proteinase inhibitor I42 chagasin domain-containing protein</fullName>
    </recommendedName>
</protein>
<organism evidence="1 2">
    <name type="scientific">Psychrobacillus faecigallinarum</name>
    <dbReference type="NCBI Taxonomy" id="2762235"/>
    <lineage>
        <taxon>Bacteria</taxon>
        <taxon>Bacillati</taxon>
        <taxon>Bacillota</taxon>
        <taxon>Bacilli</taxon>
        <taxon>Bacillales</taxon>
        <taxon>Bacillaceae</taxon>
        <taxon>Psychrobacillus</taxon>
    </lineage>
</organism>
<evidence type="ECO:0000313" key="2">
    <source>
        <dbReference type="Proteomes" id="UP000640786"/>
    </source>
</evidence>
<reference evidence="1 2" key="1">
    <citation type="submission" date="2020-08" db="EMBL/GenBank/DDBJ databases">
        <title>A Genomic Blueprint of the Chicken Gut Microbiome.</title>
        <authorList>
            <person name="Gilroy R."/>
            <person name="Ravi A."/>
            <person name="Getino M."/>
            <person name="Pursley I."/>
            <person name="Horton D.L."/>
            <person name="Alikhan N.-F."/>
            <person name="Baker D."/>
            <person name="Gharbi K."/>
            <person name="Hall N."/>
            <person name="Watson M."/>
            <person name="Adriaenssens E.M."/>
            <person name="Foster-Nyarko E."/>
            <person name="Jarju S."/>
            <person name="Secka A."/>
            <person name="Antonio M."/>
            <person name="Oren A."/>
            <person name="Chaudhuri R."/>
            <person name="La Ragione R.M."/>
            <person name="Hildebrand F."/>
            <person name="Pallen M.J."/>
        </authorList>
    </citation>
    <scope>NUCLEOTIDE SEQUENCE [LARGE SCALE GENOMIC DNA]</scope>
    <source>
        <strain evidence="1 2">Sa2BUA9</strain>
    </source>
</reference>
<accession>A0ABR8RE50</accession>
<evidence type="ECO:0000313" key="1">
    <source>
        <dbReference type="EMBL" id="MBD7946015.1"/>
    </source>
</evidence>
<comment type="caution">
    <text evidence="1">The sequence shown here is derived from an EMBL/GenBank/DDBJ whole genome shotgun (WGS) entry which is preliminary data.</text>
</comment>